<dbReference type="Proteomes" id="UP000436047">
    <property type="component" value="Unassembled WGS sequence"/>
</dbReference>
<reference evidence="9 10" key="1">
    <citation type="submission" date="2019-08" db="EMBL/GenBank/DDBJ databases">
        <title>In-depth cultivation of the pig gut microbiome towards novel bacterial diversity and tailored functional studies.</title>
        <authorList>
            <person name="Wylensek D."/>
            <person name="Hitch T.C.A."/>
            <person name="Clavel T."/>
        </authorList>
    </citation>
    <scope>NUCLEOTIDE SEQUENCE [LARGE SCALE GENOMIC DNA]</scope>
    <source>
        <strain evidence="9 10">WCA-389-WT-23B</strain>
    </source>
</reference>
<feature type="transmembrane region" description="Helical" evidence="7">
    <location>
        <begin position="193"/>
        <end position="217"/>
    </location>
</feature>
<dbReference type="SUPFAM" id="SSF161098">
    <property type="entry name" value="MetI-like"/>
    <property type="match status" value="1"/>
</dbReference>
<dbReference type="GO" id="GO:0055085">
    <property type="term" value="P:transmembrane transport"/>
    <property type="evidence" value="ECO:0007669"/>
    <property type="project" value="InterPro"/>
</dbReference>
<feature type="transmembrane region" description="Helical" evidence="7">
    <location>
        <begin position="90"/>
        <end position="111"/>
    </location>
</feature>
<feature type="transmembrane region" description="Helical" evidence="7">
    <location>
        <begin position="153"/>
        <end position="173"/>
    </location>
</feature>
<comment type="similarity">
    <text evidence="7">Belongs to the binding-protein-dependent transport system permease family.</text>
</comment>
<evidence type="ECO:0000313" key="10">
    <source>
        <dbReference type="Proteomes" id="UP000436047"/>
    </source>
</evidence>
<dbReference type="CDD" id="cd06261">
    <property type="entry name" value="TM_PBP2"/>
    <property type="match status" value="1"/>
</dbReference>
<protein>
    <submittedName>
        <fullName evidence="9">Carbohydrate ABC transporter permease</fullName>
    </submittedName>
</protein>
<evidence type="ECO:0000259" key="8">
    <source>
        <dbReference type="PROSITE" id="PS50928"/>
    </source>
</evidence>
<dbReference type="AlphaFoldDB" id="A0A6N7W2W1"/>
<evidence type="ECO:0000256" key="1">
    <source>
        <dbReference type="ARBA" id="ARBA00004651"/>
    </source>
</evidence>
<feature type="transmembrane region" description="Helical" evidence="7">
    <location>
        <begin position="21"/>
        <end position="50"/>
    </location>
</feature>
<dbReference type="InterPro" id="IPR000515">
    <property type="entry name" value="MetI-like"/>
</dbReference>
<dbReference type="PANTHER" id="PTHR43744">
    <property type="entry name" value="ABC TRANSPORTER PERMEASE PROTEIN MG189-RELATED-RELATED"/>
    <property type="match status" value="1"/>
</dbReference>
<feature type="transmembrane region" description="Helical" evidence="7">
    <location>
        <begin position="123"/>
        <end position="141"/>
    </location>
</feature>
<dbReference type="Pfam" id="PF00528">
    <property type="entry name" value="BPD_transp_1"/>
    <property type="match status" value="1"/>
</dbReference>
<evidence type="ECO:0000256" key="2">
    <source>
        <dbReference type="ARBA" id="ARBA00022448"/>
    </source>
</evidence>
<evidence type="ECO:0000313" key="9">
    <source>
        <dbReference type="EMBL" id="MSS88872.1"/>
    </source>
</evidence>
<evidence type="ECO:0000256" key="6">
    <source>
        <dbReference type="ARBA" id="ARBA00023136"/>
    </source>
</evidence>
<gene>
    <name evidence="9" type="ORF">FYJ45_11380</name>
</gene>
<dbReference type="GO" id="GO:0005886">
    <property type="term" value="C:plasma membrane"/>
    <property type="evidence" value="ECO:0007669"/>
    <property type="project" value="UniProtKB-SubCell"/>
</dbReference>
<keyword evidence="3" id="KW-1003">Cell membrane</keyword>
<sequence>MADKKIRPAKKVKRDSSWQDRLFGAVVIILSIFVFVVIAYPLWFIIIASISNSNLVNLGKVTIWPKDILFYGYQQIAEDARIWTGYANTILYVVAGTILNMAVTMPAAYALSRRGFKARNKVMFYFVFTMFFSGGLVPLYMTVSSLGLISTKTILIIFVAVNTYNLIIARTFIETSIPEDLYEAAVLDGCSYFNYFVKVVLPLSKAVISVLILYYAVFHWNDFFNALLFNSNSKNAPLQIILREILLLNQAFSSGVGSVQGGYAQGAADQVKYAVIIVSTLPILCVYPFIQKYFEKGVMIGAVKG</sequence>
<evidence type="ECO:0000256" key="3">
    <source>
        <dbReference type="ARBA" id="ARBA00022475"/>
    </source>
</evidence>
<organism evidence="9 10">
    <name type="scientific">Eisenbergiella porci</name>
    <dbReference type="NCBI Taxonomy" id="2652274"/>
    <lineage>
        <taxon>Bacteria</taxon>
        <taxon>Bacillati</taxon>
        <taxon>Bacillota</taxon>
        <taxon>Clostridia</taxon>
        <taxon>Lachnospirales</taxon>
        <taxon>Lachnospiraceae</taxon>
        <taxon>Eisenbergiella</taxon>
    </lineage>
</organism>
<dbReference type="RefSeq" id="WP_154464683.1">
    <property type="nucleotide sequence ID" value="NZ_JAXDZL010000063.1"/>
</dbReference>
<dbReference type="GeneID" id="86053653"/>
<comment type="caution">
    <text evidence="9">The sequence shown here is derived from an EMBL/GenBank/DDBJ whole genome shotgun (WGS) entry which is preliminary data.</text>
</comment>
<keyword evidence="5 7" id="KW-1133">Transmembrane helix</keyword>
<keyword evidence="2 7" id="KW-0813">Transport</keyword>
<feature type="transmembrane region" description="Helical" evidence="7">
    <location>
        <begin position="273"/>
        <end position="290"/>
    </location>
</feature>
<evidence type="ECO:0000256" key="4">
    <source>
        <dbReference type="ARBA" id="ARBA00022692"/>
    </source>
</evidence>
<proteinExistence type="inferred from homology"/>
<keyword evidence="10" id="KW-1185">Reference proteome</keyword>
<dbReference type="PROSITE" id="PS50928">
    <property type="entry name" value="ABC_TM1"/>
    <property type="match status" value="1"/>
</dbReference>
<keyword evidence="4 7" id="KW-0812">Transmembrane</keyword>
<name>A0A6N7W2W1_9FIRM</name>
<dbReference type="PANTHER" id="PTHR43744:SF9">
    <property type="entry name" value="POLYGALACTURONAN_RHAMNOGALACTURONAN TRANSPORT SYSTEM PERMEASE PROTEIN YTCP"/>
    <property type="match status" value="1"/>
</dbReference>
<evidence type="ECO:0000256" key="7">
    <source>
        <dbReference type="RuleBase" id="RU363032"/>
    </source>
</evidence>
<evidence type="ECO:0000256" key="5">
    <source>
        <dbReference type="ARBA" id="ARBA00022989"/>
    </source>
</evidence>
<dbReference type="Gene3D" id="1.10.3720.10">
    <property type="entry name" value="MetI-like"/>
    <property type="match status" value="1"/>
</dbReference>
<dbReference type="InterPro" id="IPR035906">
    <property type="entry name" value="MetI-like_sf"/>
</dbReference>
<accession>A0A6N7W2W1</accession>
<keyword evidence="6 7" id="KW-0472">Membrane</keyword>
<dbReference type="EMBL" id="VUMI01000016">
    <property type="protein sequence ID" value="MSS88872.1"/>
    <property type="molecule type" value="Genomic_DNA"/>
</dbReference>
<comment type="subcellular location">
    <subcellularLocation>
        <location evidence="1 7">Cell membrane</location>
        <topology evidence="1 7">Multi-pass membrane protein</topology>
    </subcellularLocation>
</comment>
<feature type="domain" description="ABC transmembrane type-1" evidence="8">
    <location>
        <begin position="86"/>
        <end position="284"/>
    </location>
</feature>